<keyword evidence="7 9" id="KW-0173">Coenzyme A biosynthesis</keyword>
<comment type="subcellular location">
    <subcellularLocation>
        <location evidence="9">Cytoplasm</location>
    </subcellularLocation>
</comment>
<dbReference type="GO" id="GO:0015937">
    <property type="term" value="P:coenzyme A biosynthetic process"/>
    <property type="evidence" value="ECO:0007669"/>
    <property type="project" value="UniProtKB-UniRule"/>
</dbReference>
<dbReference type="Proteomes" id="UP000243589">
    <property type="component" value="Unassembled WGS sequence"/>
</dbReference>
<keyword evidence="1 9" id="KW-0963">Cytoplasm</keyword>
<comment type="function">
    <text evidence="9">Reversibly transfers an adenylyl group from ATP to 4'-phosphopantetheine, yielding dephospho-CoA (dPCoA) and pyrophosphate.</text>
</comment>
<dbReference type="PANTHER" id="PTHR21342">
    <property type="entry name" value="PHOSPHOPANTETHEINE ADENYLYLTRANSFERASE"/>
    <property type="match status" value="1"/>
</dbReference>
<evidence type="ECO:0000313" key="12">
    <source>
        <dbReference type="Proteomes" id="UP000243589"/>
    </source>
</evidence>
<feature type="binding site" evidence="9">
    <location>
        <position position="8"/>
    </location>
    <ligand>
        <name>substrate</name>
    </ligand>
</feature>
<dbReference type="Pfam" id="PF01467">
    <property type="entry name" value="CTP_transf_like"/>
    <property type="match status" value="1"/>
</dbReference>
<comment type="subunit">
    <text evidence="9">Homohexamer.</text>
</comment>
<accession>A0A150HDF1</accession>
<keyword evidence="12" id="KW-1185">Reference proteome</keyword>
<evidence type="ECO:0000256" key="2">
    <source>
        <dbReference type="ARBA" id="ARBA00022679"/>
    </source>
</evidence>
<gene>
    <name evidence="9 11" type="primary">coaD</name>
    <name evidence="11" type="ORF">Bravens_00152</name>
</gene>
<evidence type="ECO:0000256" key="6">
    <source>
        <dbReference type="ARBA" id="ARBA00022842"/>
    </source>
</evidence>
<comment type="caution">
    <text evidence="11">The sequence shown here is derived from an EMBL/GenBank/DDBJ whole genome shotgun (WGS) entry which is preliminary data.</text>
</comment>
<keyword evidence="5 9" id="KW-0067">ATP-binding</keyword>
<proteinExistence type="inferred from homology"/>
<dbReference type="PATRIC" id="fig|479117.4.peg.148"/>
<evidence type="ECO:0000256" key="3">
    <source>
        <dbReference type="ARBA" id="ARBA00022695"/>
    </source>
</evidence>
<feature type="binding site" evidence="9">
    <location>
        <begin position="91"/>
        <end position="93"/>
    </location>
    <ligand>
        <name>ATP</name>
        <dbReference type="ChEBI" id="CHEBI:30616"/>
    </ligand>
</feature>
<feature type="binding site" evidence="9">
    <location>
        <position position="101"/>
    </location>
    <ligand>
        <name>ATP</name>
        <dbReference type="ChEBI" id="CHEBI:30616"/>
    </ligand>
</feature>
<dbReference type="GO" id="GO:0005737">
    <property type="term" value="C:cytoplasm"/>
    <property type="evidence" value="ECO:0007669"/>
    <property type="project" value="UniProtKB-SubCell"/>
</dbReference>
<name>A0A150HDF1_9MICO</name>
<dbReference type="InterPro" id="IPR014729">
    <property type="entry name" value="Rossmann-like_a/b/a_fold"/>
</dbReference>
<reference evidence="11 12" key="1">
    <citation type="submission" date="2016-01" db="EMBL/GenBank/DDBJ databases">
        <title>Use of Whole Genome Sequencing to ascertain that Brevibacterium massiliense (Roux, Raoult 2009) is a later heterotypic synonym of Brevibacterium ravenspurgense (Mages 2008).</title>
        <authorList>
            <person name="Bernier A.-M."/>
            <person name="Burdz T."/>
            <person name="Huynh C."/>
            <person name="Pachecho A.L."/>
            <person name="Wiebe D."/>
            <person name="Bonner C."/>
            <person name="Bernard K."/>
        </authorList>
    </citation>
    <scope>NUCLEOTIDE SEQUENCE [LARGE SCALE GENOMIC DNA]</scope>
    <source>
        <strain evidence="11 12">CCUG56047</strain>
    </source>
</reference>
<evidence type="ECO:0000256" key="4">
    <source>
        <dbReference type="ARBA" id="ARBA00022741"/>
    </source>
</evidence>
<evidence type="ECO:0000256" key="7">
    <source>
        <dbReference type="ARBA" id="ARBA00022993"/>
    </source>
</evidence>
<feature type="site" description="Transition state stabilizer" evidence="9">
    <location>
        <position position="16"/>
    </location>
</feature>
<dbReference type="InterPro" id="IPR004821">
    <property type="entry name" value="Cyt_trans-like"/>
</dbReference>
<dbReference type="EC" id="2.7.7.3" evidence="9"/>
<feature type="binding site" evidence="9">
    <location>
        <begin position="125"/>
        <end position="131"/>
    </location>
    <ligand>
        <name>ATP</name>
        <dbReference type="ChEBI" id="CHEBI:30616"/>
    </ligand>
</feature>
<evidence type="ECO:0000256" key="9">
    <source>
        <dbReference type="HAMAP-Rule" id="MF_00151"/>
    </source>
</evidence>
<dbReference type="PANTHER" id="PTHR21342:SF1">
    <property type="entry name" value="PHOSPHOPANTETHEINE ADENYLYLTRANSFERASE"/>
    <property type="match status" value="1"/>
</dbReference>
<dbReference type="GO" id="GO:0004595">
    <property type="term" value="F:pantetheine-phosphate adenylyltransferase activity"/>
    <property type="evidence" value="ECO:0007669"/>
    <property type="project" value="UniProtKB-UniRule"/>
</dbReference>
<dbReference type="UniPathway" id="UPA00241">
    <property type="reaction ID" value="UER00355"/>
</dbReference>
<feature type="binding site" evidence="9">
    <location>
        <position position="90"/>
    </location>
    <ligand>
        <name>substrate</name>
    </ligand>
</feature>
<comment type="similarity">
    <text evidence="9">Belongs to the bacterial CoaD family.</text>
</comment>
<keyword evidence="6 9" id="KW-0460">Magnesium</keyword>
<dbReference type="Gene3D" id="3.40.50.620">
    <property type="entry name" value="HUPs"/>
    <property type="match status" value="1"/>
</dbReference>
<evidence type="ECO:0000313" key="11">
    <source>
        <dbReference type="EMBL" id="KXZ59680.1"/>
    </source>
</evidence>
<evidence type="ECO:0000259" key="10">
    <source>
        <dbReference type="Pfam" id="PF01467"/>
    </source>
</evidence>
<keyword evidence="2 9" id="KW-0808">Transferase</keyword>
<evidence type="ECO:0000256" key="1">
    <source>
        <dbReference type="ARBA" id="ARBA00022490"/>
    </source>
</evidence>
<feature type="binding site" evidence="9">
    <location>
        <position position="16"/>
    </location>
    <ligand>
        <name>ATP</name>
        <dbReference type="ChEBI" id="CHEBI:30616"/>
    </ligand>
</feature>
<dbReference type="NCBIfam" id="TIGR00125">
    <property type="entry name" value="cyt_tran_rel"/>
    <property type="match status" value="1"/>
</dbReference>
<dbReference type="RefSeq" id="WP_062019463.1">
    <property type="nucleotide sequence ID" value="NZ_LQQC01000002.1"/>
</dbReference>
<comment type="catalytic activity">
    <reaction evidence="8 9">
        <text>(R)-4'-phosphopantetheine + ATP + H(+) = 3'-dephospho-CoA + diphosphate</text>
        <dbReference type="Rhea" id="RHEA:19801"/>
        <dbReference type="ChEBI" id="CHEBI:15378"/>
        <dbReference type="ChEBI" id="CHEBI:30616"/>
        <dbReference type="ChEBI" id="CHEBI:33019"/>
        <dbReference type="ChEBI" id="CHEBI:57328"/>
        <dbReference type="ChEBI" id="CHEBI:61723"/>
        <dbReference type="EC" id="2.7.7.3"/>
    </reaction>
</comment>
<dbReference type="AlphaFoldDB" id="A0A150HDF1"/>
<sequence length="161" mass="17032">MKVVCPGSYDPITLGHIDVALRAAKLFDEVVLAVVHNPNKTGNFPVAERVRLIRESLAESGAPDNLTIDDVPGGLLVDYCQDVGAVGVVKGIRGGTDYAYELPMARMNSEIGDVETIFLPGSPHLEHVSSSLIREVHALGGDVSSMVPSPVLTALDSLKST</sequence>
<comment type="pathway">
    <text evidence="9">Cofactor biosynthesis; coenzyme A biosynthesis; CoA from (R)-pantothenate: step 4/5.</text>
</comment>
<feature type="domain" description="Cytidyltransferase-like" evidence="10">
    <location>
        <begin position="4"/>
        <end position="135"/>
    </location>
</feature>
<keyword evidence="4 9" id="KW-0547">Nucleotide-binding</keyword>
<dbReference type="EMBL" id="LQQC01000002">
    <property type="protein sequence ID" value="KXZ59680.1"/>
    <property type="molecule type" value="Genomic_DNA"/>
</dbReference>
<evidence type="ECO:0000256" key="5">
    <source>
        <dbReference type="ARBA" id="ARBA00022840"/>
    </source>
</evidence>
<protein>
    <recommendedName>
        <fullName evidence="9">Phosphopantetheine adenylyltransferase</fullName>
        <ecNumber evidence="9">2.7.7.3</ecNumber>
    </recommendedName>
    <alternativeName>
        <fullName evidence="9">Dephospho-CoA pyrophosphorylase</fullName>
    </alternativeName>
    <alternativeName>
        <fullName evidence="9">Pantetheine-phosphate adenylyltransferase</fullName>
        <shortName evidence="9">PPAT</shortName>
    </alternativeName>
</protein>
<dbReference type="PRINTS" id="PR01020">
    <property type="entry name" value="LPSBIOSNTHSS"/>
</dbReference>
<comment type="cofactor">
    <cofactor evidence="9">
        <name>Mg(2+)</name>
        <dbReference type="ChEBI" id="CHEBI:18420"/>
    </cofactor>
</comment>
<feature type="binding site" evidence="9">
    <location>
        <position position="76"/>
    </location>
    <ligand>
        <name>substrate</name>
    </ligand>
</feature>
<organism evidence="11 12">
    <name type="scientific">Brevibacterium ravenspurgense</name>
    <dbReference type="NCBI Taxonomy" id="479117"/>
    <lineage>
        <taxon>Bacteria</taxon>
        <taxon>Bacillati</taxon>
        <taxon>Actinomycetota</taxon>
        <taxon>Actinomycetes</taxon>
        <taxon>Micrococcales</taxon>
        <taxon>Brevibacteriaceae</taxon>
        <taxon>Brevibacterium</taxon>
    </lineage>
</organism>
<dbReference type="HAMAP" id="MF_00151">
    <property type="entry name" value="PPAT_bact"/>
    <property type="match status" value="1"/>
</dbReference>
<dbReference type="InterPro" id="IPR001980">
    <property type="entry name" value="PPAT"/>
</dbReference>
<evidence type="ECO:0000256" key="8">
    <source>
        <dbReference type="ARBA" id="ARBA00029346"/>
    </source>
</evidence>
<dbReference type="SUPFAM" id="SSF52374">
    <property type="entry name" value="Nucleotidylyl transferase"/>
    <property type="match status" value="1"/>
</dbReference>
<feature type="binding site" evidence="9">
    <location>
        <position position="40"/>
    </location>
    <ligand>
        <name>substrate</name>
    </ligand>
</feature>
<dbReference type="GO" id="GO:0005524">
    <property type="term" value="F:ATP binding"/>
    <property type="evidence" value="ECO:0007669"/>
    <property type="project" value="UniProtKB-KW"/>
</dbReference>
<feature type="binding site" evidence="9">
    <location>
        <begin position="8"/>
        <end position="9"/>
    </location>
    <ligand>
        <name>ATP</name>
        <dbReference type="ChEBI" id="CHEBI:30616"/>
    </ligand>
</feature>
<dbReference type="NCBIfam" id="TIGR01510">
    <property type="entry name" value="coaD_prev_kdtB"/>
    <property type="match status" value="1"/>
</dbReference>
<keyword evidence="3 9" id="KW-0548">Nucleotidyltransferase</keyword>